<feature type="domain" description="Reverse transcriptase" evidence="4">
    <location>
        <begin position="420"/>
        <end position="696"/>
    </location>
</feature>
<dbReference type="GO" id="GO:0008270">
    <property type="term" value="F:zinc ion binding"/>
    <property type="evidence" value="ECO:0007669"/>
    <property type="project" value="UniProtKB-KW"/>
</dbReference>
<dbReference type="Proteomes" id="UP001258017">
    <property type="component" value="Unassembled WGS sequence"/>
</dbReference>
<name>A0AAD9RDD4_9HYME</name>
<organism evidence="5 6">
    <name type="scientific">Odynerus spinipes</name>
    <dbReference type="NCBI Taxonomy" id="1348599"/>
    <lineage>
        <taxon>Eukaryota</taxon>
        <taxon>Metazoa</taxon>
        <taxon>Ecdysozoa</taxon>
        <taxon>Arthropoda</taxon>
        <taxon>Hexapoda</taxon>
        <taxon>Insecta</taxon>
        <taxon>Pterygota</taxon>
        <taxon>Neoptera</taxon>
        <taxon>Endopterygota</taxon>
        <taxon>Hymenoptera</taxon>
        <taxon>Apocrita</taxon>
        <taxon>Aculeata</taxon>
        <taxon>Vespoidea</taxon>
        <taxon>Vespidae</taxon>
        <taxon>Eumeninae</taxon>
        <taxon>Odynerus</taxon>
    </lineage>
</organism>
<evidence type="ECO:0008006" key="7">
    <source>
        <dbReference type="Google" id="ProtNLM"/>
    </source>
</evidence>
<keyword evidence="1" id="KW-0479">Metal-binding</keyword>
<evidence type="ECO:0000313" key="5">
    <source>
        <dbReference type="EMBL" id="KAK2577612.1"/>
    </source>
</evidence>
<dbReference type="PROSITE" id="PS50878">
    <property type="entry name" value="RT_POL"/>
    <property type="match status" value="1"/>
</dbReference>
<protein>
    <recommendedName>
        <fullName evidence="7">Reverse transcriptase</fullName>
    </recommendedName>
</protein>
<evidence type="ECO:0000313" key="6">
    <source>
        <dbReference type="Proteomes" id="UP001258017"/>
    </source>
</evidence>
<feature type="domain" description="C2H2-type" evidence="3">
    <location>
        <begin position="90"/>
        <end position="113"/>
    </location>
</feature>
<dbReference type="InterPro" id="IPR000477">
    <property type="entry name" value="RT_dom"/>
</dbReference>
<dbReference type="Pfam" id="PF00078">
    <property type="entry name" value="RVT_1"/>
    <property type="match status" value="1"/>
</dbReference>
<accession>A0AAD9RDD4</accession>
<reference evidence="5" key="2">
    <citation type="journal article" date="2023" name="Commun. Biol.">
        <title>Intrasexual cuticular hydrocarbon dimorphism in a wasp sheds light on hydrocarbon biosynthesis genes in Hymenoptera.</title>
        <authorList>
            <person name="Moris V.C."/>
            <person name="Podsiadlowski L."/>
            <person name="Martin S."/>
            <person name="Oeyen J.P."/>
            <person name="Donath A."/>
            <person name="Petersen M."/>
            <person name="Wilbrandt J."/>
            <person name="Misof B."/>
            <person name="Liedtke D."/>
            <person name="Thamm M."/>
            <person name="Scheiner R."/>
            <person name="Schmitt T."/>
            <person name="Niehuis O."/>
        </authorList>
    </citation>
    <scope>NUCLEOTIDE SEQUENCE</scope>
    <source>
        <strain evidence="5">GBR_01_08_01A</strain>
    </source>
</reference>
<feature type="compositionally biased region" description="Basic and acidic residues" evidence="2">
    <location>
        <begin position="289"/>
        <end position="299"/>
    </location>
</feature>
<feature type="compositionally biased region" description="Basic residues" evidence="2">
    <location>
        <begin position="41"/>
        <end position="51"/>
    </location>
</feature>
<keyword evidence="1" id="KW-0862">Zinc</keyword>
<feature type="region of interest" description="Disordered" evidence="2">
    <location>
        <begin position="200"/>
        <end position="220"/>
    </location>
</feature>
<reference evidence="5" key="1">
    <citation type="submission" date="2021-08" db="EMBL/GenBank/DDBJ databases">
        <authorList>
            <person name="Misof B."/>
            <person name="Oliver O."/>
            <person name="Podsiadlowski L."/>
            <person name="Donath A."/>
            <person name="Peters R."/>
            <person name="Mayer C."/>
            <person name="Rust J."/>
            <person name="Gunkel S."/>
            <person name="Lesny P."/>
            <person name="Martin S."/>
            <person name="Oeyen J.P."/>
            <person name="Petersen M."/>
            <person name="Panagiotis P."/>
            <person name="Wilbrandt J."/>
            <person name="Tanja T."/>
        </authorList>
    </citation>
    <scope>NUCLEOTIDE SEQUENCE</scope>
    <source>
        <strain evidence="5">GBR_01_08_01A</strain>
        <tissue evidence="5">Thorax + abdomen</tissue>
    </source>
</reference>
<evidence type="ECO:0000259" key="3">
    <source>
        <dbReference type="PROSITE" id="PS50157"/>
    </source>
</evidence>
<dbReference type="InterPro" id="IPR013087">
    <property type="entry name" value="Znf_C2H2_type"/>
</dbReference>
<feature type="region of interest" description="Disordered" evidence="2">
    <location>
        <begin position="285"/>
        <end position="308"/>
    </location>
</feature>
<dbReference type="PROSITE" id="PS00028">
    <property type="entry name" value="ZINC_FINGER_C2H2_1"/>
    <property type="match status" value="1"/>
</dbReference>
<gene>
    <name evidence="5" type="ORF">KPH14_012895</name>
</gene>
<dbReference type="InterPro" id="IPR043502">
    <property type="entry name" value="DNA/RNA_pol_sf"/>
</dbReference>
<feature type="region of interest" description="Disordered" evidence="2">
    <location>
        <begin position="1"/>
        <end position="86"/>
    </location>
</feature>
<dbReference type="EMBL" id="JAIFRP010004227">
    <property type="protein sequence ID" value="KAK2577612.1"/>
    <property type="molecule type" value="Genomic_DNA"/>
</dbReference>
<evidence type="ECO:0000256" key="1">
    <source>
        <dbReference type="PROSITE-ProRule" id="PRU00042"/>
    </source>
</evidence>
<dbReference type="PROSITE" id="PS50157">
    <property type="entry name" value="ZINC_FINGER_C2H2_2"/>
    <property type="match status" value="1"/>
</dbReference>
<keyword evidence="6" id="KW-1185">Reference proteome</keyword>
<keyword evidence="1" id="KW-0863">Zinc-finger</keyword>
<dbReference type="PANTHER" id="PTHR19446">
    <property type="entry name" value="REVERSE TRANSCRIPTASES"/>
    <property type="match status" value="1"/>
</dbReference>
<proteinExistence type="predicted"/>
<dbReference type="AlphaFoldDB" id="A0AAD9RDD4"/>
<dbReference type="GO" id="GO:0071897">
    <property type="term" value="P:DNA biosynthetic process"/>
    <property type="evidence" value="ECO:0007669"/>
    <property type="project" value="UniProtKB-ARBA"/>
</dbReference>
<evidence type="ECO:0000259" key="4">
    <source>
        <dbReference type="PROSITE" id="PS50878"/>
    </source>
</evidence>
<comment type="caution">
    <text evidence="5">The sequence shown here is derived from an EMBL/GenBank/DDBJ whole genome shotgun (WGS) entry which is preliminary data.</text>
</comment>
<dbReference type="SUPFAM" id="SSF56672">
    <property type="entry name" value="DNA/RNA polymerases"/>
    <property type="match status" value="1"/>
</dbReference>
<sequence>MTLFLAPKGDGEIPTHVPTPPPRGVVGLPPRRHLNTAGSTIKRKYNLRRGPRPAGPAALAPPIPDPTPRRICTPRAEQQPQDAPDPVLPFPCPNCERAFTTKSGLGLHRRRAHEAIFNDEISVDRVKRQWSAEELRMMAREEALATQRGVRFINQHLLTVVPDRTLDSIKGARRGPEYKRLVAAITEDLAVASSDSSFESAVGSPLSPPSPSYDPRVSSVLSPLRSPSSGGFAVLGFADVIRQFSATVRSISGWETDTLSQIAMDFLSGAEVGGRIARWIASVFPSTEPRPRPPGERRVVNPNKKQRRRAEYARIQRLFRSQMSRAVREILDGQTNDVRAPDVRTMAQHWGPFVAASSRPAPAMAIRSPRPDLKFVWSPISCEEVVASNLPLNTASGIDGITARLWRAVPPTIKALLFNVVLASGGFPSAMLASRTVFIPKGSSPSSPAEFRPISITSVVVRHLHKVLAQRLRESGVIDLRQRCFDDGCAECVSVLAAAIMESRSRLRELHVAALDFAKAYDTISHGAIASILRSLGMPRGLVDYIERLYANSSTTFEVRGERSELFRLGRGVRQGDPLSPILFCLVADTVMRGIPSDVGFQLGAHRINSIAYADDVLLFSASKWGLQTSLGLVESRAEEMGLRLNAGKCSVLSFVPSGKEKKIKIISTPTFRLQDGSLLPQIGTTSEWRYLGVDFQPAGPKKVGSDLSIYLDRLTRAPLKPQQRLKILRCFLIPRLYHALILGRVTLGKLNALDLQTRAAVRRWLRLPHDVPNGFMHAPITSGGLGIPAMSTSVPGLLYDRLNSLGHSTSPQVRGSLESLWVAQRLQWAKKALTRDGACLSTKYRRDKWWTQRLHAAVDGFELRECSKSSLSSWWIDGGCHAIPGRDYVQHVHVRINALPSRMRTTTRGRDRTLHATRCRAGCNSTETAAHIIQGCFRTHGGRVQRHNAVGRIVAAGLRKRGWTVHEEPVYITAEGKRKPDLVCVRDTEVHVVDTQVVSGVAPLVDTHQKKVEYYSKNQSLVSHSARGLHVGEHCIKFSSCTISWRGIWCSKSADWLLGMGLTKGLLRGITTRVLQGSHTNWSRWNRITSVGPAVTRCAERQGVG</sequence>
<evidence type="ECO:0000256" key="2">
    <source>
        <dbReference type="SAM" id="MobiDB-lite"/>
    </source>
</evidence>
<dbReference type="CDD" id="cd01650">
    <property type="entry name" value="RT_nLTR_like"/>
    <property type="match status" value="1"/>
</dbReference>